<keyword evidence="4 6" id="KW-0694">RNA-binding</keyword>
<dbReference type="InterPro" id="IPR002999">
    <property type="entry name" value="Tudor"/>
</dbReference>
<dbReference type="SUPFAM" id="SSF63748">
    <property type="entry name" value="Tudor/PWWP/MBT"/>
    <property type="match status" value="2"/>
</dbReference>
<keyword evidence="2 5" id="KW-0863">Zinc-finger</keyword>
<evidence type="ECO:0000259" key="11">
    <source>
        <dbReference type="PROSITE" id="PS50865"/>
    </source>
</evidence>
<evidence type="ECO:0000256" key="5">
    <source>
        <dbReference type="PROSITE-ProRule" id="PRU00134"/>
    </source>
</evidence>
<organism evidence="12">
    <name type="scientific">Oppiella nova</name>
    <dbReference type="NCBI Taxonomy" id="334625"/>
    <lineage>
        <taxon>Eukaryota</taxon>
        <taxon>Metazoa</taxon>
        <taxon>Ecdysozoa</taxon>
        <taxon>Arthropoda</taxon>
        <taxon>Chelicerata</taxon>
        <taxon>Arachnida</taxon>
        <taxon>Acari</taxon>
        <taxon>Acariformes</taxon>
        <taxon>Sarcoptiformes</taxon>
        <taxon>Oribatida</taxon>
        <taxon>Brachypylina</taxon>
        <taxon>Oppioidea</taxon>
        <taxon>Oppiidae</taxon>
        <taxon>Oppiella</taxon>
    </lineage>
</organism>
<protein>
    <recommendedName>
        <fullName evidence="14">Tudor domain-containing protein 1</fullName>
    </recommendedName>
</protein>
<dbReference type="GO" id="GO:0008270">
    <property type="term" value="F:zinc ion binding"/>
    <property type="evidence" value="ECO:0007669"/>
    <property type="project" value="UniProtKB-KW"/>
</dbReference>
<dbReference type="PROSITE" id="PS01360">
    <property type="entry name" value="ZF_MYND_1"/>
    <property type="match status" value="1"/>
</dbReference>
<dbReference type="Gene3D" id="6.10.140.2220">
    <property type="match status" value="1"/>
</dbReference>
<evidence type="ECO:0000259" key="10">
    <source>
        <dbReference type="PROSITE" id="PS50304"/>
    </source>
</evidence>
<feature type="domain" description="Tudor" evidence="10">
    <location>
        <begin position="657"/>
        <end position="715"/>
    </location>
</feature>
<dbReference type="InterPro" id="IPR000504">
    <property type="entry name" value="RRM_dom"/>
</dbReference>
<evidence type="ECO:0000259" key="9">
    <source>
        <dbReference type="PROSITE" id="PS50102"/>
    </source>
</evidence>
<feature type="domain" description="MYND-type" evidence="11">
    <location>
        <begin position="266"/>
        <end position="304"/>
    </location>
</feature>
<dbReference type="Gene3D" id="3.30.70.330">
    <property type="match status" value="1"/>
</dbReference>
<dbReference type="EMBL" id="OC926594">
    <property type="protein sequence ID" value="CAD7656804.1"/>
    <property type="molecule type" value="Genomic_DNA"/>
</dbReference>
<reference evidence="12" key="1">
    <citation type="submission" date="2020-11" db="EMBL/GenBank/DDBJ databases">
        <authorList>
            <person name="Tran Van P."/>
        </authorList>
    </citation>
    <scope>NUCLEOTIDE SEQUENCE</scope>
</reference>
<keyword evidence="13" id="KW-1185">Reference proteome</keyword>
<feature type="region of interest" description="Disordered" evidence="7">
    <location>
        <begin position="315"/>
        <end position="347"/>
    </location>
</feature>
<dbReference type="OrthoDB" id="6509866at2759"/>
<feature type="domain" description="RRM" evidence="9">
    <location>
        <begin position="72"/>
        <end position="142"/>
    </location>
</feature>
<dbReference type="Gene3D" id="2.30.30.140">
    <property type="match status" value="2"/>
</dbReference>
<dbReference type="Proteomes" id="UP000728032">
    <property type="component" value="Unassembled WGS sequence"/>
</dbReference>
<feature type="chain" id="PRO_5036403629" description="Tudor domain-containing protein 1" evidence="8">
    <location>
        <begin position="22"/>
        <end position="767"/>
    </location>
</feature>
<evidence type="ECO:0000256" key="1">
    <source>
        <dbReference type="ARBA" id="ARBA00022723"/>
    </source>
</evidence>
<dbReference type="GO" id="GO:0003723">
    <property type="term" value="F:RNA binding"/>
    <property type="evidence" value="ECO:0007669"/>
    <property type="project" value="UniProtKB-UniRule"/>
</dbReference>
<dbReference type="Pfam" id="PF01753">
    <property type="entry name" value="zf-MYND"/>
    <property type="match status" value="1"/>
</dbReference>
<dbReference type="PANTHER" id="PTHR16442:SF1">
    <property type="entry name" value="RING FINGER PROTEIN 17"/>
    <property type="match status" value="1"/>
</dbReference>
<name>A0A7R9MB67_9ACAR</name>
<dbReference type="InterPro" id="IPR035979">
    <property type="entry name" value="RBD_domain_sf"/>
</dbReference>
<dbReference type="PANTHER" id="PTHR16442">
    <property type="entry name" value="RING FINGER PROTEIN 17"/>
    <property type="match status" value="1"/>
</dbReference>
<accession>A0A7R9MB67</accession>
<keyword evidence="1" id="KW-0479">Metal-binding</keyword>
<dbReference type="InterPro" id="IPR002893">
    <property type="entry name" value="Znf_MYND"/>
</dbReference>
<dbReference type="SMART" id="SM00333">
    <property type="entry name" value="TUDOR"/>
    <property type="match status" value="2"/>
</dbReference>
<evidence type="ECO:0000313" key="13">
    <source>
        <dbReference type="Proteomes" id="UP000728032"/>
    </source>
</evidence>
<dbReference type="SUPFAM" id="SSF144232">
    <property type="entry name" value="HIT/MYND zinc finger-like"/>
    <property type="match status" value="1"/>
</dbReference>
<sequence length="767" mass="85810">MMSIVSLNLVCLLDSIHVIMSEDMDDWNPMSDAFNSVWYNSYSSGQTGANLPVHLLPPFGGQLSRPKTRENVKLYIDGFPEDVTEGYLQRIGCKPSTVKRVKSRLGRYYSFVDFNSYKEALNAIQLIRSQSLFSLSVGFATTEADKQQKDFYIDKEKEYLLRRHLQMKPKLDIGDCAAINANNRHSSHSNGHRIESDNESHESSHLEVLSPLAKSDKLLKVLNTSGDECSFCNGNDTIEHLHFILDEQQVIDPKQLPALIAANTECQKCGQKSANIKLCSQCKTTYYCGLKCQSSDWINHKKICNADAVDNTPRVVSSTNASLPSVPTRERTRSPPPTNHSVSKLKSPIKEANNCDDSLMIVEGSPKVTFNKSSVSDVTDGLSKRLNFDESSNGEMKSFLEYKHNNTDIDLVINDAVIGDNERHLATIFDPSIGRIIHSLPEDYINELPVVPKAEDLIVAKYPDGQYFRAYVLEVHSKSAKVFLIDDSIISDVDFSRIYQIKAKYLKAPSFGVILVPDSREASELLRKTAKLDKSILRGAYVKRDDKFFAQCDDHLYEVLPFNAFIDSIKQSLNEPIKATTQSNTESTQPNNKSIDYFAQLSVRSVKINKTVEAMALFKEVSDPKVFFIAAEGEDFENMMSLCASLGSKFDDRTRVTPVVGEVYLARAIADNETYRAVVLEVTGNQCRVQYIDFGNEEVIDSSSLMQLTPEMSVSSVAPIAIKCRVDSTKLSADNLEKKLDQAIDGSFLIKIKILSIENSVHSVEVY</sequence>
<keyword evidence="8" id="KW-0732">Signal</keyword>
<evidence type="ECO:0000256" key="8">
    <source>
        <dbReference type="SAM" id="SignalP"/>
    </source>
</evidence>
<evidence type="ECO:0000256" key="2">
    <source>
        <dbReference type="ARBA" id="ARBA00022771"/>
    </source>
</evidence>
<evidence type="ECO:0000256" key="4">
    <source>
        <dbReference type="ARBA" id="ARBA00022884"/>
    </source>
</evidence>
<dbReference type="AlphaFoldDB" id="A0A7R9MB67"/>
<evidence type="ECO:0000256" key="6">
    <source>
        <dbReference type="PROSITE-ProRule" id="PRU00176"/>
    </source>
</evidence>
<gene>
    <name evidence="12" type="ORF">ONB1V03_LOCUS13440</name>
</gene>
<evidence type="ECO:0000256" key="7">
    <source>
        <dbReference type="SAM" id="MobiDB-lite"/>
    </source>
</evidence>
<evidence type="ECO:0008006" key="14">
    <source>
        <dbReference type="Google" id="ProtNLM"/>
    </source>
</evidence>
<proteinExistence type="predicted"/>
<dbReference type="Pfam" id="PF00567">
    <property type="entry name" value="TUDOR"/>
    <property type="match status" value="2"/>
</dbReference>
<dbReference type="EMBL" id="CAJPVJ010011769">
    <property type="protein sequence ID" value="CAG2173991.1"/>
    <property type="molecule type" value="Genomic_DNA"/>
</dbReference>
<evidence type="ECO:0000313" key="12">
    <source>
        <dbReference type="EMBL" id="CAD7656804.1"/>
    </source>
</evidence>
<dbReference type="PROSITE" id="PS50865">
    <property type="entry name" value="ZF_MYND_2"/>
    <property type="match status" value="1"/>
</dbReference>
<dbReference type="SUPFAM" id="SSF54928">
    <property type="entry name" value="RNA-binding domain, RBD"/>
    <property type="match status" value="1"/>
</dbReference>
<keyword evidence="3" id="KW-0862">Zinc</keyword>
<dbReference type="InterPro" id="IPR012677">
    <property type="entry name" value="Nucleotide-bd_a/b_plait_sf"/>
</dbReference>
<evidence type="ECO:0000256" key="3">
    <source>
        <dbReference type="ARBA" id="ARBA00022833"/>
    </source>
</evidence>
<dbReference type="PROSITE" id="PS50304">
    <property type="entry name" value="TUDOR"/>
    <property type="match status" value="1"/>
</dbReference>
<dbReference type="PROSITE" id="PS50102">
    <property type="entry name" value="RRM"/>
    <property type="match status" value="1"/>
</dbReference>
<feature type="signal peptide" evidence="8">
    <location>
        <begin position="1"/>
        <end position="21"/>
    </location>
</feature>